<keyword evidence="5 7" id="KW-0472">Membrane</keyword>
<dbReference type="InterPro" id="IPR000711">
    <property type="entry name" value="ATPase_OSCP/dsu"/>
</dbReference>
<dbReference type="InterPro" id="IPR026015">
    <property type="entry name" value="ATP_synth_OSCP/delta_N_sf"/>
</dbReference>
<evidence type="ECO:0000256" key="4">
    <source>
        <dbReference type="ARBA" id="ARBA00023065"/>
    </source>
</evidence>
<keyword evidence="3 7" id="KW-0375">Hydrogen ion transport</keyword>
<organism evidence="8 9">
    <name type="scientific">Roseburia hominis</name>
    <dbReference type="NCBI Taxonomy" id="301301"/>
    <lineage>
        <taxon>Bacteria</taxon>
        <taxon>Bacillati</taxon>
        <taxon>Bacillota</taxon>
        <taxon>Clostridia</taxon>
        <taxon>Lachnospirales</taxon>
        <taxon>Lachnospiraceae</taxon>
        <taxon>Roseburia</taxon>
    </lineage>
</organism>
<reference evidence="8 9" key="1">
    <citation type="submission" date="2018-08" db="EMBL/GenBank/DDBJ databases">
        <title>A genome reference for cultivated species of the human gut microbiota.</title>
        <authorList>
            <person name="Zou Y."/>
            <person name="Xue W."/>
            <person name="Luo G."/>
        </authorList>
    </citation>
    <scope>NUCLEOTIDE SEQUENCE [LARGE SCALE GENOMIC DNA]</scope>
    <source>
        <strain evidence="8 9">AF22-12AC</strain>
    </source>
</reference>
<dbReference type="RefSeq" id="WP_118097842.1">
    <property type="nucleotide sequence ID" value="NZ_QRVL01000012.1"/>
</dbReference>
<dbReference type="GO" id="GO:0045259">
    <property type="term" value="C:proton-transporting ATP synthase complex"/>
    <property type="evidence" value="ECO:0007669"/>
    <property type="project" value="UniProtKB-KW"/>
</dbReference>
<dbReference type="HAMAP" id="MF_01416">
    <property type="entry name" value="ATP_synth_delta_bact"/>
    <property type="match status" value="1"/>
</dbReference>
<evidence type="ECO:0000256" key="5">
    <source>
        <dbReference type="ARBA" id="ARBA00023136"/>
    </source>
</evidence>
<comment type="caution">
    <text evidence="8">The sequence shown here is derived from an EMBL/GenBank/DDBJ whole genome shotgun (WGS) entry which is preliminary data.</text>
</comment>
<keyword evidence="2 7" id="KW-0813">Transport</keyword>
<dbReference type="Gene3D" id="1.10.520.20">
    <property type="entry name" value="N-terminal domain of the delta subunit of the F1F0-ATP synthase"/>
    <property type="match status" value="1"/>
</dbReference>
<sequence length="188" mass="21200">MAKLVSKVYGDALFEVAVESGKLDEIWEQTRAMQTALEENPELFALMRHPKIVKEEKVKIIESIFTGEVCAELVGLLRMIVEKDHFAQIGKVLAYFDDQVKEYKSIGTAYVTTAMELSDAQKAAVVKRLLETTKYVTFEMHYEVDSAIIGGMMIRIGDRVVDSTVRTKLYDLTRELSKIQLKAGECAP</sequence>
<evidence type="ECO:0000256" key="3">
    <source>
        <dbReference type="ARBA" id="ARBA00022781"/>
    </source>
</evidence>
<dbReference type="GO" id="GO:0046933">
    <property type="term" value="F:proton-transporting ATP synthase activity, rotational mechanism"/>
    <property type="evidence" value="ECO:0007669"/>
    <property type="project" value="UniProtKB-UniRule"/>
</dbReference>
<keyword evidence="4 7" id="KW-0406">Ion transport</keyword>
<keyword evidence="7" id="KW-0139">CF(1)</keyword>
<evidence type="ECO:0000256" key="6">
    <source>
        <dbReference type="ARBA" id="ARBA00023310"/>
    </source>
</evidence>
<comment type="subcellular location">
    <subcellularLocation>
        <location evidence="7">Cell membrane</location>
        <topology evidence="7">Peripheral membrane protein</topology>
    </subcellularLocation>
    <subcellularLocation>
        <location evidence="1">Membrane</location>
    </subcellularLocation>
</comment>
<dbReference type="Pfam" id="PF00213">
    <property type="entry name" value="OSCP"/>
    <property type="match status" value="1"/>
</dbReference>
<keyword evidence="8" id="KW-0378">Hydrolase</keyword>
<evidence type="ECO:0000256" key="7">
    <source>
        <dbReference type="HAMAP-Rule" id="MF_01416"/>
    </source>
</evidence>
<proteinExistence type="inferred from homology"/>
<dbReference type="GO" id="GO:0005886">
    <property type="term" value="C:plasma membrane"/>
    <property type="evidence" value="ECO:0007669"/>
    <property type="project" value="UniProtKB-SubCell"/>
</dbReference>
<gene>
    <name evidence="7 8" type="primary">atpH</name>
    <name evidence="8" type="ORF">DWX93_12400</name>
</gene>
<dbReference type="AlphaFoldDB" id="A0A395V8I2"/>
<accession>A0A395V8I2</accession>
<comment type="function">
    <text evidence="7">This protein is part of the stalk that links CF(0) to CF(1). It either transmits conformational changes from CF(0) to CF(1) or is implicated in proton conduction.</text>
</comment>
<dbReference type="GO" id="GO:0016787">
    <property type="term" value="F:hydrolase activity"/>
    <property type="evidence" value="ECO:0007669"/>
    <property type="project" value="UniProtKB-KW"/>
</dbReference>
<keyword evidence="7" id="KW-1003">Cell membrane</keyword>
<keyword evidence="6 7" id="KW-0066">ATP synthesis</keyword>
<dbReference type="NCBIfam" id="TIGR01145">
    <property type="entry name" value="ATP_synt_delta"/>
    <property type="match status" value="1"/>
</dbReference>
<comment type="similarity">
    <text evidence="7">Belongs to the ATPase delta chain family.</text>
</comment>
<evidence type="ECO:0000256" key="2">
    <source>
        <dbReference type="ARBA" id="ARBA00022448"/>
    </source>
</evidence>
<evidence type="ECO:0000313" key="9">
    <source>
        <dbReference type="Proteomes" id="UP000266172"/>
    </source>
</evidence>
<dbReference type="PANTHER" id="PTHR11910">
    <property type="entry name" value="ATP SYNTHASE DELTA CHAIN"/>
    <property type="match status" value="1"/>
</dbReference>
<evidence type="ECO:0000313" key="8">
    <source>
        <dbReference type="EMBL" id="RGS38326.1"/>
    </source>
</evidence>
<dbReference type="SUPFAM" id="SSF47928">
    <property type="entry name" value="N-terminal domain of the delta subunit of the F1F0-ATP synthase"/>
    <property type="match status" value="1"/>
</dbReference>
<dbReference type="PRINTS" id="PR00125">
    <property type="entry name" value="ATPASEDELTA"/>
</dbReference>
<evidence type="ECO:0000256" key="1">
    <source>
        <dbReference type="ARBA" id="ARBA00004370"/>
    </source>
</evidence>
<protein>
    <recommendedName>
        <fullName evidence="7">ATP synthase subunit delta</fullName>
    </recommendedName>
    <alternativeName>
        <fullName evidence="7">ATP synthase F(1) sector subunit delta</fullName>
    </alternativeName>
    <alternativeName>
        <fullName evidence="7">F-type ATPase subunit delta</fullName>
        <shortName evidence="7">F-ATPase subunit delta</shortName>
    </alternativeName>
</protein>
<name>A0A395V8I2_9FIRM</name>
<dbReference type="EMBL" id="QRVL01000012">
    <property type="protein sequence ID" value="RGS38326.1"/>
    <property type="molecule type" value="Genomic_DNA"/>
</dbReference>
<dbReference type="Proteomes" id="UP000266172">
    <property type="component" value="Unassembled WGS sequence"/>
</dbReference>
<comment type="function">
    <text evidence="7">F(1)F(0) ATP synthase produces ATP from ADP in the presence of a proton or sodium gradient. F-type ATPases consist of two structural domains, F(1) containing the extramembraneous catalytic core and F(0) containing the membrane proton channel, linked together by a central stalk and a peripheral stalk. During catalysis, ATP synthesis in the catalytic domain of F(1) is coupled via a rotary mechanism of the central stalk subunits to proton translocation.</text>
</comment>